<accession>A0A2I0X0M6</accession>
<dbReference type="PANTHER" id="PTHR34673">
    <property type="entry name" value="COLD-REGULATED PROTEIN"/>
    <property type="match status" value="1"/>
</dbReference>
<keyword evidence="4" id="KW-1185">Reference proteome</keyword>
<dbReference type="EMBL" id="KZ502240">
    <property type="protein sequence ID" value="PKU81465.1"/>
    <property type="molecule type" value="Genomic_DNA"/>
</dbReference>
<feature type="region of interest" description="Disordered" evidence="1">
    <location>
        <begin position="60"/>
        <end position="85"/>
    </location>
</feature>
<keyword evidence="2" id="KW-1133">Transmembrane helix</keyword>
<name>A0A2I0X0M6_9ASPA</name>
<keyword evidence="2" id="KW-0472">Membrane</keyword>
<evidence type="ECO:0000313" key="4">
    <source>
        <dbReference type="Proteomes" id="UP000233837"/>
    </source>
</evidence>
<protein>
    <submittedName>
        <fullName evidence="3">Uncharacterized protein</fullName>
    </submittedName>
</protein>
<organism evidence="3 4">
    <name type="scientific">Dendrobium catenatum</name>
    <dbReference type="NCBI Taxonomy" id="906689"/>
    <lineage>
        <taxon>Eukaryota</taxon>
        <taxon>Viridiplantae</taxon>
        <taxon>Streptophyta</taxon>
        <taxon>Embryophyta</taxon>
        <taxon>Tracheophyta</taxon>
        <taxon>Spermatophyta</taxon>
        <taxon>Magnoliopsida</taxon>
        <taxon>Liliopsida</taxon>
        <taxon>Asparagales</taxon>
        <taxon>Orchidaceae</taxon>
        <taxon>Epidendroideae</taxon>
        <taxon>Malaxideae</taxon>
        <taxon>Dendrobiinae</taxon>
        <taxon>Dendrobium</taxon>
    </lineage>
</organism>
<dbReference type="PANTHER" id="PTHR34673:SF1">
    <property type="entry name" value="COLD-REGULATED PROTEIN"/>
    <property type="match status" value="1"/>
</dbReference>
<evidence type="ECO:0000256" key="2">
    <source>
        <dbReference type="SAM" id="Phobius"/>
    </source>
</evidence>
<feature type="transmembrane region" description="Helical" evidence="2">
    <location>
        <begin position="27"/>
        <end position="49"/>
    </location>
</feature>
<keyword evidence="2" id="KW-0812">Transmembrane</keyword>
<dbReference type="AlphaFoldDB" id="A0A2I0X0M6"/>
<reference evidence="3 4" key="1">
    <citation type="journal article" date="2016" name="Sci. Rep.">
        <title>The Dendrobium catenatum Lindl. genome sequence provides insights into polysaccharide synthase, floral development and adaptive evolution.</title>
        <authorList>
            <person name="Zhang G.Q."/>
            <person name="Xu Q."/>
            <person name="Bian C."/>
            <person name="Tsai W.C."/>
            <person name="Yeh C.M."/>
            <person name="Liu K.W."/>
            <person name="Yoshida K."/>
            <person name="Zhang L.S."/>
            <person name="Chang S.B."/>
            <person name="Chen F."/>
            <person name="Shi Y."/>
            <person name="Su Y.Y."/>
            <person name="Zhang Y.Q."/>
            <person name="Chen L.J."/>
            <person name="Yin Y."/>
            <person name="Lin M."/>
            <person name="Huang H."/>
            <person name="Deng H."/>
            <person name="Wang Z.W."/>
            <person name="Zhu S.L."/>
            <person name="Zhao X."/>
            <person name="Deng C."/>
            <person name="Niu S.C."/>
            <person name="Huang J."/>
            <person name="Wang M."/>
            <person name="Liu G.H."/>
            <person name="Yang H.J."/>
            <person name="Xiao X.J."/>
            <person name="Hsiao Y.Y."/>
            <person name="Wu W.L."/>
            <person name="Chen Y.Y."/>
            <person name="Mitsuda N."/>
            <person name="Ohme-Takagi M."/>
            <person name="Luo Y.B."/>
            <person name="Van de Peer Y."/>
            <person name="Liu Z.J."/>
        </authorList>
    </citation>
    <scope>NUCLEOTIDE SEQUENCE [LARGE SCALE GENOMIC DNA]</scope>
    <source>
        <tissue evidence="3">The whole plant</tissue>
    </source>
</reference>
<sequence length="85" mass="9788">MVHHYVNHKHTGKRSNPYRRKEVGHTVGILACAAAGVVEWPVDAMVYIFRRMKGRRIMSHPGFGERAARQRKGATKRPRHEPMLC</sequence>
<proteinExistence type="predicted"/>
<feature type="compositionally biased region" description="Basic residues" evidence="1">
    <location>
        <begin position="69"/>
        <end position="79"/>
    </location>
</feature>
<evidence type="ECO:0000256" key="1">
    <source>
        <dbReference type="SAM" id="MobiDB-lite"/>
    </source>
</evidence>
<evidence type="ECO:0000313" key="3">
    <source>
        <dbReference type="EMBL" id="PKU81465.1"/>
    </source>
</evidence>
<gene>
    <name evidence="3" type="ORF">MA16_Dca024600</name>
</gene>
<dbReference type="Proteomes" id="UP000233837">
    <property type="component" value="Unassembled WGS sequence"/>
</dbReference>
<reference evidence="3 4" key="2">
    <citation type="journal article" date="2017" name="Nature">
        <title>The Apostasia genome and the evolution of orchids.</title>
        <authorList>
            <person name="Zhang G.Q."/>
            <person name="Liu K.W."/>
            <person name="Li Z."/>
            <person name="Lohaus R."/>
            <person name="Hsiao Y.Y."/>
            <person name="Niu S.C."/>
            <person name="Wang J.Y."/>
            <person name="Lin Y.C."/>
            <person name="Xu Q."/>
            <person name="Chen L.J."/>
            <person name="Yoshida K."/>
            <person name="Fujiwara S."/>
            <person name="Wang Z.W."/>
            <person name="Zhang Y.Q."/>
            <person name="Mitsuda N."/>
            <person name="Wang M."/>
            <person name="Liu G.H."/>
            <person name="Pecoraro L."/>
            <person name="Huang H.X."/>
            <person name="Xiao X.J."/>
            <person name="Lin M."/>
            <person name="Wu X.Y."/>
            <person name="Wu W.L."/>
            <person name="Chen Y.Y."/>
            <person name="Chang S.B."/>
            <person name="Sakamoto S."/>
            <person name="Ohme-Takagi M."/>
            <person name="Yagi M."/>
            <person name="Zeng S.J."/>
            <person name="Shen C.Y."/>
            <person name="Yeh C.M."/>
            <person name="Luo Y.B."/>
            <person name="Tsai W.C."/>
            <person name="Van de Peer Y."/>
            <person name="Liu Z.J."/>
        </authorList>
    </citation>
    <scope>NUCLEOTIDE SEQUENCE [LARGE SCALE GENOMIC DNA]</scope>
    <source>
        <tissue evidence="3">The whole plant</tissue>
    </source>
</reference>